<gene>
    <name evidence="2" type="ORF">PXEA_LOCUS12717</name>
</gene>
<dbReference type="Gene3D" id="3.30.559.10">
    <property type="entry name" value="Chloramphenicol acetyltransferase-like domain"/>
    <property type="match status" value="1"/>
</dbReference>
<dbReference type="InterPro" id="IPR023213">
    <property type="entry name" value="CAT-like_dom_sf"/>
</dbReference>
<dbReference type="OrthoDB" id="537444at2759"/>
<sequence>MSCYSVIAKRLIESKATIPHYYLTVDILLDEVINLRDYVNKLLVEKVAKGEKPDQISINDILIKAASIACRRVPECNSSWQGEFIRQ</sequence>
<proteinExistence type="predicted"/>
<evidence type="ECO:0000313" key="2">
    <source>
        <dbReference type="EMBL" id="VEL19277.1"/>
    </source>
</evidence>
<keyword evidence="3" id="KW-1185">Reference proteome</keyword>
<dbReference type="Pfam" id="PF00198">
    <property type="entry name" value="2-oxoacid_dh"/>
    <property type="match status" value="1"/>
</dbReference>
<evidence type="ECO:0000313" key="3">
    <source>
        <dbReference type="Proteomes" id="UP000784294"/>
    </source>
</evidence>
<evidence type="ECO:0000259" key="1">
    <source>
        <dbReference type="Pfam" id="PF00198"/>
    </source>
</evidence>
<feature type="domain" description="2-oxoacid dehydrogenase acyltransferase catalytic" evidence="1">
    <location>
        <begin position="5"/>
        <end position="84"/>
    </location>
</feature>
<name>A0A448WSM7_9PLAT</name>
<organism evidence="2 3">
    <name type="scientific">Protopolystoma xenopodis</name>
    <dbReference type="NCBI Taxonomy" id="117903"/>
    <lineage>
        <taxon>Eukaryota</taxon>
        <taxon>Metazoa</taxon>
        <taxon>Spiralia</taxon>
        <taxon>Lophotrochozoa</taxon>
        <taxon>Platyhelminthes</taxon>
        <taxon>Monogenea</taxon>
        <taxon>Polyopisthocotylea</taxon>
        <taxon>Polystomatidea</taxon>
        <taxon>Polystomatidae</taxon>
        <taxon>Protopolystoma</taxon>
    </lineage>
</organism>
<reference evidence="2" key="1">
    <citation type="submission" date="2018-11" db="EMBL/GenBank/DDBJ databases">
        <authorList>
            <consortium name="Pathogen Informatics"/>
        </authorList>
    </citation>
    <scope>NUCLEOTIDE SEQUENCE</scope>
</reference>
<dbReference type="GO" id="GO:0006086">
    <property type="term" value="P:pyruvate decarboxylation to acetyl-CoA"/>
    <property type="evidence" value="ECO:0007669"/>
    <property type="project" value="InterPro"/>
</dbReference>
<dbReference type="GO" id="GO:0004742">
    <property type="term" value="F:dihydrolipoyllysine-residue acetyltransferase activity"/>
    <property type="evidence" value="ECO:0007669"/>
    <property type="project" value="TreeGrafter"/>
</dbReference>
<dbReference type="PANTHER" id="PTHR23151:SF90">
    <property type="entry name" value="DIHYDROLIPOYLLYSINE-RESIDUE ACETYLTRANSFERASE COMPONENT OF PYRUVATE DEHYDROGENASE COMPLEX, MITOCHONDRIAL-RELATED"/>
    <property type="match status" value="1"/>
</dbReference>
<comment type="caution">
    <text evidence="2">The sequence shown here is derived from an EMBL/GenBank/DDBJ whole genome shotgun (WGS) entry which is preliminary data.</text>
</comment>
<dbReference type="InterPro" id="IPR001078">
    <property type="entry name" value="2-oxoacid_DH_actylTfrase"/>
</dbReference>
<dbReference type="PANTHER" id="PTHR23151">
    <property type="entry name" value="DIHYDROLIPOAMIDE ACETYL/SUCCINYL-TRANSFERASE-RELATED"/>
    <property type="match status" value="1"/>
</dbReference>
<dbReference type="InterPro" id="IPR045257">
    <property type="entry name" value="E2/Pdx1"/>
</dbReference>
<accession>A0A448WSM7</accession>
<dbReference type="GO" id="GO:0045254">
    <property type="term" value="C:pyruvate dehydrogenase complex"/>
    <property type="evidence" value="ECO:0007669"/>
    <property type="project" value="InterPro"/>
</dbReference>
<dbReference type="SUPFAM" id="SSF52777">
    <property type="entry name" value="CoA-dependent acyltransferases"/>
    <property type="match status" value="1"/>
</dbReference>
<dbReference type="EMBL" id="CAAALY010040870">
    <property type="protein sequence ID" value="VEL19277.1"/>
    <property type="molecule type" value="Genomic_DNA"/>
</dbReference>
<dbReference type="Proteomes" id="UP000784294">
    <property type="component" value="Unassembled WGS sequence"/>
</dbReference>
<dbReference type="AlphaFoldDB" id="A0A448WSM7"/>
<protein>
    <recommendedName>
        <fullName evidence="1">2-oxoacid dehydrogenase acyltransferase catalytic domain-containing protein</fullName>
    </recommendedName>
</protein>